<comment type="subcellular location">
    <subcellularLocation>
        <location evidence="11">Cell membrane</location>
        <topology evidence="11">Peripheral membrane protein</topology>
    </subcellularLocation>
    <subcellularLocation>
        <location evidence="2">Membrane</location>
    </subcellularLocation>
</comment>
<evidence type="ECO:0000259" key="12">
    <source>
        <dbReference type="Pfam" id="PF01180"/>
    </source>
</evidence>
<evidence type="ECO:0000313" key="14">
    <source>
        <dbReference type="Proteomes" id="UP000569914"/>
    </source>
</evidence>
<feature type="binding site" evidence="11">
    <location>
        <position position="188"/>
    </location>
    <ligand>
        <name>FMN</name>
        <dbReference type="ChEBI" id="CHEBI:58210"/>
    </ligand>
</feature>
<dbReference type="InterPro" id="IPR050074">
    <property type="entry name" value="DHO_dehydrogenase"/>
</dbReference>
<evidence type="ECO:0000256" key="3">
    <source>
        <dbReference type="ARBA" id="ARBA00005161"/>
    </source>
</evidence>
<dbReference type="InterPro" id="IPR001295">
    <property type="entry name" value="Dihydroorotate_DH_CS"/>
</dbReference>
<feature type="binding site" evidence="11">
    <location>
        <begin position="120"/>
        <end position="124"/>
    </location>
    <ligand>
        <name>substrate</name>
    </ligand>
</feature>
<dbReference type="NCBIfam" id="NF003652">
    <property type="entry name" value="PRK05286.2-5"/>
    <property type="match status" value="1"/>
</dbReference>
<keyword evidence="6 11" id="KW-0288">FMN</keyword>
<evidence type="ECO:0000256" key="7">
    <source>
        <dbReference type="ARBA" id="ARBA00022975"/>
    </source>
</evidence>
<name>A0A7Y9I349_9ACTN</name>
<keyword evidence="8 11" id="KW-0560">Oxidoreductase</keyword>
<dbReference type="PROSITE" id="PS00911">
    <property type="entry name" value="DHODEHASE_1"/>
    <property type="match status" value="1"/>
</dbReference>
<dbReference type="NCBIfam" id="TIGR01036">
    <property type="entry name" value="pyrD_sub2"/>
    <property type="match status" value="1"/>
</dbReference>
<comment type="cofactor">
    <cofactor evidence="11">
        <name>FMN</name>
        <dbReference type="ChEBI" id="CHEBI:58210"/>
    </cofactor>
    <text evidence="11">Binds 1 FMN per subunit.</text>
</comment>
<evidence type="ECO:0000256" key="2">
    <source>
        <dbReference type="ARBA" id="ARBA00004370"/>
    </source>
</evidence>
<comment type="function">
    <text evidence="1 11">Catalyzes the conversion of dihydroorotate to orotate with quinone as electron acceptor.</text>
</comment>
<dbReference type="PANTHER" id="PTHR48109:SF4">
    <property type="entry name" value="DIHYDROOROTATE DEHYDROGENASE (QUINONE), MITOCHONDRIAL"/>
    <property type="match status" value="1"/>
</dbReference>
<feature type="binding site" evidence="11">
    <location>
        <position position="155"/>
    </location>
    <ligand>
        <name>FMN</name>
        <dbReference type="ChEBI" id="CHEBI:58210"/>
    </ligand>
</feature>
<feature type="binding site" evidence="11">
    <location>
        <position position="307"/>
    </location>
    <ligand>
        <name>FMN</name>
        <dbReference type="ChEBI" id="CHEBI:58210"/>
    </ligand>
</feature>
<evidence type="ECO:0000256" key="11">
    <source>
        <dbReference type="HAMAP-Rule" id="MF_00225"/>
    </source>
</evidence>
<feature type="binding site" evidence="11">
    <location>
        <position position="95"/>
    </location>
    <ligand>
        <name>FMN</name>
        <dbReference type="ChEBI" id="CHEBI:58210"/>
    </ligand>
</feature>
<feature type="active site" description="Nucleophile" evidence="11">
    <location>
        <position position="191"/>
    </location>
</feature>
<comment type="similarity">
    <text evidence="4 11">Belongs to the dihydroorotate dehydrogenase family. Type 2 subfamily.</text>
</comment>
<evidence type="ECO:0000256" key="6">
    <source>
        <dbReference type="ARBA" id="ARBA00022643"/>
    </source>
</evidence>
<feature type="binding site" evidence="11">
    <location>
        <position position="193"/>
    </location>
    <ligand>
        <name>substrate</name>
    </ligand>
</feature>
<dbReference type="InterPro" id="IPR013785">
    <property type="entry name" value="Aldolase_TIM"/>
</dbReference>
<evidence type="ECO:0000256" key="10">
    <source>
        <dbReference type="ARBA" id="ARBA00048639"/>
    </source>
</evidence>
<keyword evidence="11" id="KW-1003">Cell membrane</keyword>
<dbReference type="GO" id="GO:0044205">
    <property type="term" value="P:'de novo' UMP biosynthetic process"/>
    <property type="evidence" value="ECO:0007669"/>
    <property type="project" value="UniProtKB-UniRule"/>
</dbReference>
<dbReference type="GO" id="GO:0005737">
    <property type="term" value="C:cytoplasm"/>
    <property type="evidence" value="ECO:0007669"/>
    <property type="project" value="InterPro"/>
</dbReference>
<dbReference type="Proteomes" id="UP000569914">
    <property type="component" value="Unassembled WGS sequence"/>
</dbReference>
<organism evidence="13 14">
    <name type="scientific">Microlunatus parietis</name>
    <dbReference type="NCBI Taxonomy" id="682979"/>
    <lineage>
        <taxon>Bacteria</taxon>
        <taxon>Bacillati</taxon>
        <taxon>Actinomycetota</taxon>
        <taxon>Actinomycetes</taxon>
        <taxon>Propionibacteriales</taxon>
        <taxon>Propionibacteriaceae</taxon>
        <taxon>Microlunatus</taxon>
    </lineage>
</organism>
<dbReference type="GO" id="GO:0005886">
    <property type="term" value="C:plasma membrane"/>
    <property type="evidence" value="ECO:0007669"/>
    <property type="project" value="UniProtKB-SubCell"/>
</dbReference>
<feature type="binding site" evidence="11">
    <location>
        <position position="75"/>
    </location>
    <ligand>
        <name>substrate</name>
    </ligand>
</feature>
<dbReference type="InterPro" id="IPR005720">
    <property type="entry name" value="Dihydroorotate_DH_cat"/>
</dbReference>
<dbReference type="GO" id="GO:0006207">
    <property type="term" value="P:'de novo' pyrimidine nucleobase biosynthetic process"/>
    <property type="evidence" value="ECO:0007669"/>
    <property type="project" value="UniProtKB-UniRule"/>
</dbReference>
<dbReference type="HAMAP" id="MF_00225">
    <property type="entry name" value="DHO_dh_type2"/>
    <property type="match status" value="1"/>
</dbReference>
<dbReference type="Gene3D" id="3.20.20.70">
    <property type="entry name" value="Aldolase class I"/>
    <property type="match status" value="1"/>
</dbReference>
<dbReference type="UniPathway" id="UPA00070">
    <property type="reaction ID" value="UER00946"/>
</dbReference>
<dbReference type="CDD" id="cd04738">
    <property type="entry name" value="DHOD_2_like"/>
    <property type="match status" value="1"/>
</dbReference>
<dbReference type="PROSITE" id="PS00912">
    <property type="entry name" value="DHODEHASE_2"/>
    <property type="match status" value="1"/>
</dbReference>
<dbReference type="AlphaFoldDB" id="A0A7Y9I349"/>
<protein>
    <recommendedName>
        <fullName evidence="11">Dihydroorotate dehydrogenase (quinone)</fullName>
        <ecNumber evidence="11">1.3.5.2</ecNumber>
    </recommendedName>
    <alternativeName>
        <fullName evidence="11">DHOdehase</fullName>
        <shortName evidence="11">DHOD</shortName>
        <shortName evidence="11">DHODase</shortName>
    </alternativeName>
    <alternativeName>
        <fullName evidence="11">Dihydroorotate oxidase</fullName>
    </alternativeName>
</protein>
<feature type="binding site" evidence="11">
    <location>
        <begin position="71"/>
        <end position="75"/>
    </location>
    <ligand>
        <name>FMN</name>
        <dbReference type="ChEBI" id="CHEBI:58210"/>
    </ligand>
</feature>
<comment type="catalytic activity">
    <reaction evidence="10 11">
        <text>(S)-dihydroorotate + a quinone = orotate + a quinol</text>
        <dbReference type="Rhea" id="RHEA:30187"/>
        <dbReference type="ChEBI" id="CHEBI:24646"/>
        <dbReference type="ChEBI" id="CHEBI:30839"/>
        <dbReference type="ChEBI" id="CHEBI:30864"/>
        <dbReference type="ChEBI" id="CHEBI:132124"/>
        <dbReference type="EC" id="1.3.5.2"/>
    </reaction>
</comment>
<keyword evidence="14" id="KW-1185">Reference proteome</keyword>
<keyword evidence="9 11" id="KW-0472">Membrane</keyword>
<comment type="caution">
    <text evidence="13">The sequence shown here is derived from an EMBL/GenBank/DDBJ whole genome shotgun (WGS) entry which is preliminary data.</text>
</comment>
<comment type="subunit">
    <text evidence="11">Monomer.</text>
</comment>
<feature type="binding site" evidence="11">
    <location>
        <position position="227"/>
    </location>
    <ligand>
        <name>FMN</name>
        <dbReference type="ChEBI" id="CHEBI:58210"/>
    </ligand>
</feature>
<dbReference type="SUPFAM" id="SSF51395">
    <property type="entry name" value="FMN-linked oxidoreductases"/>
    <property type="match status" value="1"/>
</dbReference>
<feature type="domain" description="Dihydroorotate dehydrogenase catalytic" evidence="12">
    <location>
        <begin position="56"/>
        <end position="343"/>
    </location>
</feature>
<reference evidence="13 14" key="1">
    <citation type="submission" date="2020-07" db="EMBL/GenBank/DDBJ databases">
        <title>Sequencing the genomes of 1000 actinobacteria strains.</title>
        <authorList>
            <person name="Klenk H.-P."/>
        </authorList>
    </citation>
    <scope>NUCLEOTIDE SEQUENCE [LARGE SCALE GENOMIC DNA]</scope>
    <source>
        <strain evidence="13 14">DSM 22083</strain>
    </source>
</reference>
<dbReference type="Pfam" id="PF01180">
    <property type="entry name" value="DHO_dh"/>
    <property type="match status" value="1"/>
</dbReference>
<evidence type="ECO:0000256" key="1">
    <source>
        <dbReference type="ARBA" id="ARBA00003125"/>
    </source>
</evidence>
<evidence type="ECO:0000313" key="13">
    <source>
        <dbReference type="EMBL" id="NYE69064.1"/>
    </source>
</evidence>
<keyword evidence="7 11" id="KW-0665">Pyrimidine biosynthesis</keyword>
<dbReference type="EC" id="1.3.5.2" evidence="11"/>
<feature type="binding site" evidence="11">
    <location>
        <begin position="256"/>
        <end position="257"/>
    </location>
    <ligand>
        <name>substrate</name>
    </ligand>
</feature>
<dbReference type="EMBL" id="JACCBU010000001">
    <property type="protein sequence ID" value="NYE69064.1"/>
    <property type="molecule type" value="Genomic_DNA"/>
</dbReference>
<evidence type="ECO:0000256" key="9">
    <source>
        <dbReference type="ARBA" id="ARBA00023136"/>
    </source>
</evidence>
<accession>A0A7Y9I349</accession>
<feature type="binding site" evidence="11">
    <location>
        <position position="188"/>
    </location>
    <ligand>
        <name>substrate</name>
    </ligand>
</feature>
<evidence type="ECO:0000256" key="4">
    <source>
        <dbReference type="ARBA" id="ARBA00005359"/>
    </source>
</evidence>
<evidence type="ECO:0000256" key="8">
    <source>
        <dbReference type="ARBA" id="ARBA00023002"/>
    </source>
</evidence>
<sequence>MSMLYRRLVRPVLFSMAGGDAEAVHERTLAMIERVGASPVLRRLVRLALDRRGEPVRVAGIDFPGRVGLAAGMDKDGRAVLAWSALGFSHAELGTVTAGAQPGNDRPRLFRLPASEAIINRMGFNNAGAEVLARRLVTAGVWRGNGVAGMPIGISLGKTKITPLERATEDYLISYRLLAPHADYVAINVSSPNTPGLRTLQEAGALRDLLSAIRSAGHFRPVPVFVKVAPDLTEDALEELLGVCTECGVSGLIATNTTLARDGIRYADLGLAAETGGLSGAPLTRRARAVVAFLTERTTLPVIGVGGIMTADDARAMFDAGAALVQLYTGFIYAGPGLIRAIDKRRSGTLVGRGRRTIATGSRREESS</sequence>
<gene>
    <name evidence="11" type="primary">pyrD</name>
    <name evidence="13" type="ORF">BKA15_000393</name>
</gene>
<feature type="binding site" evidence="11">
    <location>
        <position position="255"/>
    </location>
    <ligand>
        <name>FMN</name>
        <dbReference type="ChEBI" id="CHEBI:58210"/>
    </ligand>
</feature>
<dbReference type="PANTHER" id="PTHR48109">
    <property type="entry name" value="DIHYDROOROTATE DEHYDROGENASE (QUINONE), MITOCHONDRIAL-RELATED"/>
    <property type="match status" value="1"/>
</dbReference>
<dbReference type="InterPro" id="IPR005719">
    <property type="entry name" value="Dihydroorotate_DH_2"/>
</dbReference>
<feature type="binding site" evidence="11">
    <location>
        <position position="280"/>
    </location>
    <ligand>
        <name>FMN</name>
        <dbReference type="ChEBI" id="CHEBI:58210"/>
    </ligand>
</feature>
<dbReference type="GO" id="GO:0106430">
    <property type="term" value="F:dihydroorotate dehydrogenase (quinone) activity"/>
    <property type="evidence" value="ECO:0007669"/>
    <property type="project" value="UniProtKB-EC"/>
</dbReference>
<comment type="pathway">
    <text evidence="3 11">Pyrimidine metabolism; UMP biosynthesis via de novo pathway; orotate from (S)-dihydroorotate (quinone route): step 1/1.</text>
</comment>
<feature type="binding site" evidence="11">
    <location>
        <begin position="328"/>
        <end position="329"/>
    </location>
    <ligand>
        <name>FMN</name>
        <dbReference type="ChEBI" id="CHEBI:58210"/>
    </ligand>
</feature>
<evidence type="ECO:0000256" key="5">
    <source>
        <dbReference type="ARBA" id="ARBA00022630"/>
    </source>
</evidence>
<keyword evidence="5 11" id="KW-0285">Flavoprotein</keyword>
<proteinExistence type="inferred from homology"/>